<protein>
    <submittedName>
        <fullName evidence="2">Uncharacterized protein</fullName>
    </submittedName>
</protein>
<reference evidence="3" key="1">
    <citation type="journal article" date="2006" name="Science">
        <title>Phytophthora genome sequences uncover evolutionary origins and mechanisms of pathogenesis.</title>
        <authorList>
            <person name="Tyler B.M."/>
            <person name="Tripathy S."/>
            <person name="Zhang X."/>
            <person name="Dehal P."/>
            <person name="Jiang R.H."/>
            <person name="Aerts A."/>
            <person name="Arredondo F.D."/>
            <person name="Baxter L."/>
            <person name="Bensasson D."/>
            <person name="Beynon J.L."/>
            <person name="Chapman J."/>
            <person name="Damasceno C.M."/>
            <person name="Dorrance A.E."/>
            <person name="Dou D."/>
            <person name="Dickerman A.W."/>
            <person name="Dubchak I.L."/>
            <person name="Garbelotto M."/>
            <person name="Gijzen M."/>
            <person name="Gordon S.G."/>
            <person name="Govers F."/>
            <person name="Grunwald N.J."/>
            <person name="Huang W."/>
            <person name="Ivors K.L."/>
            <person name="Jones R.W."/>
            <person name="Kamoun S."/>
            <person name="Krampis K."/>
            <person name="Lamour K.H."/>
            <person name="Lee M.K."/>
            <person name="McDonald W.H."/>
            <person name="Medina M."/>
            <person name="Meijer H.J."/>
            <person name="Nordberg E.K."/>
            <person name="Maclean D.J."/>
            <person name="Ospina-Giraldo M.D."/>
            <person name="Morris P.F."/>
            <person name="Phuntumart V."/>
            <person name="Putnam N.H."/>
            <person name="Rash S."/>
            <person name="Rose J.K."/>
            <person name="Sakihama Y."/>
            <person name="Salamov A.A."/>
            <person name="Savidor A."/>
            <person name="Scheuring C.F."/>
            <person name="Smith B.M."/>
            <person name="Sobral B.W."/>
            <person name="Terry A."/>
            <person name="Torto-Alalibo T.A."/>
            <person name="Win J."/>
            <person name="Xu Z."/>
            <person name="Zhang H."/>
            <person name="Grigoriev I.V."/>
            <person name="Rokhsar D.S."/>
            <person name="Boore J.L."/>
        </authorList>
    </citation>
    <scope>NUCLEOTIDE SEQUENCE [LARGE SCALE GENOMIC DNA]</scope>
    <source>
        <strain evidence="3">Pr102</strain>
    </source>
</reference>
<dbReference type="Proteomes" id="UP000005238">
    <property type="component" value="Unassembled WGS sequence"/>
</dbReference>
<dbReference type="STRING" id="164328.H3GUK3"/>
<feature type="region of interest" description="Disordered" evidence="1">
    <location>
        <begin position="1"/>
        <end position="89"/>
    </location>
</feature>
<dbReference type="VEuPathDB" id="FungiDB:KRP22_4245"/>
<dbReference type="HOGENOM" id="CLU_087460_0_0_1"/>
<evidence type="ECO:0000313" key="3">
    <source>
        <dbReference type="Proteomes" id="UP000005238"/>
    </source>
</evidence>
<dbReference type="EMBL" id="DS566051">
    <property type="status" value="NOT_ANNOTATED_CDS"/>
    <property type="molecule type" value="Genomic_DNA"/>
</dbReference>
<accession>H3GUK3</accession>
<name>H3GUK3_PHYRM</name>
<proteinExistence type="predicted"/>
<feature type="compositionally biased region" description="Basic and acidic residues" evidence="1">
    <location>
        <begin position="61"/>
        <end position="81"/>
    </location>
</feature>
<dbReference type="AlphaFoldDB" id="H3GUK3"/>
<keyword evidence="3" id="KW-1185">Reference proteome</keyword>
<feature type="compositionally biased region" description="Acidic residues" evidence="1">
    <location>
        <begin position="34"/>
        <end position="43"/>
    </location>
</feature>
<dbReference type="VEuPathDB" id="FungiDB:KRP23_14402"/>
<dbReference type="InParanoid" id="H3GUK3"/>
<dbReference type="eggNOG" id="ENOG502SBTD">
    <property type="taxonomic scope" value="Eukaryota"/>
</dbReference>
<sequence length="278" mass="31416">MRLGLEPLSPRMSSQGSAARRPSSRASAFSPIDVDGDSTDDAEPPSALSPVSTRPSFLDLRAQRTMELRDDSSDESEKKSNDVSSVDTSPKKSALNFFFNAGTSVADRSTPKKRSRNSFSYSDIRARRVSSVLSSPSKDEPHEVISATRTNICGEKYDRCELDFGEDRVMLTLWKADSRKWEGHVKYAHMGRFCFSRVDRPPYILLLQMDKTKGRSRLAEFYDSVFARICSQNNDLVVQPPKVYGVVFYFDEQMDYMRCQSMGDSNPKLARLLQEKLS</sequence>
<dbReference type="EnsemblProtists" id="Phyra80913">
    <property type="protein sequence ID" value="Phyra80913"/>
    <property type="gene ID" value="Phyra80913"/>
</dbReference>
<evidence type="ECO:0000256" key="1">
    <source>
        <dbReference type="SAM" id="MobiDB-lite"/>
    </source>
</evidence>
<organism evidence="2 3">
    <name type="scientific">Phytophthora ramorum</name>
    <name type="common">Sudden oak death agent</name>
    <dbReference type="NCBI Taxonomy" id="164328"/>
    <lineage>
        <taxon>Eukaryota</taxon>
        <taxon>Sar</taxon>
        <taxon>Stramenopiles</taxon>
        <taxon>Oomycota</taxon>
        <taxon>Peronosporomycetes</taxon>
        <taxon>Peronosporales</taxon>
        <taxon>Peronosporaceae</taxon>
        <taxon>Phytophthora</taxon>
    </lineage>
</organism>
<feature type="compositionally biased region" description="Low complexity" evidence="1">
    <location>
        <begin position="13"/>
        <end position="30"/>
    </location>
</feature>
<evidence type="ECO:0000313" key="2">
    <source>
        <dbReference type="EnsemblProtists" id="Phyra80913"/>
    </source>
</evidence>
<reference evidence="2" key="2">
    <citation type="submission" date="2015-06" db="UniProtKB">
        <authorList>
            <consortium name="EnsemblProtists"/>
        </authorList>
    </citation>
    <scope>IDENTIFICATION</scope>
    <source>
        <strain evidence="2">Pr102</strain>
    </source>
</reference>